<reference evidence="6 7" key="1">
    <citation type="journal article" date="2015" name="Nature">
        <title>rRNA introns, odd ribosomes, and small enigmatic genomes across a large radiation of phyla.</title>
        <authorList>
            <person name="Brown C.T."/>
            <person name="Hug L.A."/>
            <person name="Thomas B.C."/>
            <person name="Sharon I."/>
            <person name="Castelle C.J."/>
            <person name="Singh A."/>
            <person name="Wilkins M.J."/>
            <person name="Williams K.H."/>
            <person name="Banfield J.F."/>
        </authorList>
    </citation>
    <scope>NUCLEOTIDE SEQUENCE [LARGE SCALE GENOMIC DNA]</scope>
</reference>
<gene>
    <name evidence="6" type="ORF">UW82_C0004G0001</name>
</gene>
<keyword evidence="1" id="KW-0547">Nucleotide-binding</keyword>
<feature type="non-terminal residue" evidence="6">
    <location>
        <position position="1"/>
    </location>
</feature>
<dbReference type="Gene3D" id="3.30.70.240">
    <property type="match status" value="1"/>
</dbReference>
<accession>A0A0G1KND3</accession>
<evidence type="ECO:0000313" key="7">
    <source>
        <dbReference type="Proteomes" id="UP000034504"/>
    </source>
</evidence>
<dbReference type="SUPFAM" id="SSF54980">
    <property type="entry name" value="EF-G C-terminal domain-like"/>
    <property type="match status" value="1"/>
</dbReference>
<evidence type="ECO:0000256" key="4">
    <source>
        <dbReference type="ARBA" id="ARBA00023134"/>
    </source>
</evidence>
<feature type="domain" description="Elongation factor EFG" evidence="5">
    <location>
        <begin position="1"/>
        <end position="54"/>
    </location>
</feature>
<evidence type="ECO:0000256" key="3">
    <source>
        <dbReference type="ARBA" id="ARBA00022917"/>
    </source>
</evidence>
<name>A0A0G1KND3_UNCKA</name>
<evidence type="ECO:0000313" key="6">
    <source>
        <dbReference type="EMBL" id="KKT84995.1"/>
    </source>
</evidence>
<evidence type="ECO:0000256" key="2">
    <source>
        <dbReference type="ARBA" id="ARBA00022768"/>
    </source>
</evidence>
<dbReference type="InterPro" id="IPR000640">
    <property type="entry name" value="EFG_V-like"/>
</dbReference>
<dbReference type="Proteomes" id="UP000034504">
    <property type="component" value="Unassembled WGS sequence"/>
</dbReference>
<evidence type="ECO:0000259" key="5">
    <source>
        <dbReference type="SMART" id="SM00838"/>
    </source>
</evidence>
<dbReference type="FunFam" id="3.30.70.240:FF:000001">
    <property type="entry name" value="Elongation factor G"/>
    <property type="match status" value="1"/>
</dbReference>
<dbReference type="GO" id="GO:0005525">
    <property type="term" value="F:GTP binding"/>
    <property type="evidence" value="ECO:0007669"/>
    <property type="project" value="UniProtKB-KW"/>
</dbReference>
<dbReference type="SMART" id="SM00838">
    <property type="entry name" value="EFG_C"/>
    <property type="match status" value="1"/>
</dbReference>
<protein>
    <submittedName>
        <fullName evidence="6">Elongation factor G</fullName>
    </submittedName>
</protein>
<dbReference type="PANTHER" id="PTHR43261:SF1">
    <property type="entry name" value="RIBOSOME-RELEASING FACTOR 2, MITOCHONDRIAL"/>
    <property type="match status" value="1"/>
</dbReference>
<keyword evidence="2 6" id="KW-0251">Elongation factor</keyword>
<dbReference type="AlphaFoldDB" id="A0A0G1KND3"/>
<dbReference type="PATRIC" id="fig|1619125.3.peg.108"/>
<proteinExistence type="predicted"/>
<dbReference type="Gene3D" id="3.30.230.10">
    <property type="match status" value="1"/>
</dbReference>
<dbReference type="Pfam" id="PF00679">
    <property type="entry name" value="EFG_C"/>
    <property type="match status" value="1"/>
</dbReference>
<dbReference type="InterPro" id="IPR035647">
    <property type="entry name" value="EFG_III/V"/>
</dbReference>
<sequence length="58" mass="6295">TEVRGNARVVSAKVPLSEMFGYATDIRGMTQGRGSFTMEPSHYAEVPASVSAQIYKKS</sequence>
<dbReference type="InterPro" id="IPR035649">
    <property type="entry name" value="EFG_V"/>
</dbReference>
<comment type="caution">
    <text evidence="6">The sequence shown here is derived from an EMBL/GenBank/DDBJ whole genome shotgun (WGS) entry which is preliminary data.</text>
</comment>
<dbReference type="InterPro" id="IPR014721">
    <property type="entry name" value="Ribsml_uS5_D2-typ_fold_subgr"/>
</dbReference>
<keyword evidence="4" id="KW-0342">GTP-binding</keyword>
<keyword evidence="3" id="KW-0648">Protein biosynthesis</keyword>
<dbReference type="PANTHER" id="PTHR43261">
    <property type="entry name" value="TRANSLATION ELONGATION FACTOR G-RELATED"/>
    <property type="match status" value="1"/>
</dbReference>
<evidence type="ECO:0000256" key="1">
    <source>
        <dbReference type="ARBA" id="ARBA00022741"/>
    </source>
</evidence>
<dbReference type="GO" id="GO:0032790">
    <property type="term" value="P:ribosome disassembly"/>
    <property type="evidence" value="ECO:0007669"/>
    <property type="project" value="TreeGrafter"/>
</dbReference>
<dbReference type="EMBL" id="LCJU01000004">
    <property type="protein sequence ID" value="KKT84995.1"/>
    <property type="molecule type" value="Genomic_DNA"/>
</dbReference>
<organism evidence="6 7">
    <name type="scientific">candidate division WWE3 bacterium GW2011_GWC2_44_9</name>
    <dbReference type="NCBI Taxonomy" id="1619125"/>
    <lineage>
        <taxon>Bacteria</taxon>
        <taxon>Katanobacteria</taxon>
    </lineage>
</organism>
<dbReference type="GO" id="GO:0003746">
    <property type="term" value="F:translation elongation factor activity"/>
    <property type="evidence" value="ECO:0007669"/>
    <property type="project" value="UniProtKB-KW"/>
</dbReference>
<dbReference type="CDD" id="cd03713">
    <property type="entry name" value="EFG_mtEFG_C"/>
    <property type="match status" value="1"/>
</dbReference>